<dbReference type="AlphaFoldDB" id="A0A8C2N8F7"/>
<evidence type="ECO:0000313" key="1">
    <source>
        <dbReference type="Ensembl" id="ENSCHIP00010000466.1"/>
    </source>
</evidence>
<dbReference type="Ensembl" id="ENSCHIT00010000710.1">
    <property type="protein sequence ID" value="ENSCHIP00010000466.1"/>
    <property type="gene ID" value="ENSCHIG00010000437.1"/>
</dbReference>
<reference evidence="1" key="2">
    <citation type="submission" date="2025-08" db="UniProtKB">
        <authorList>
            <consortium name="Ensembl"/>
        </authorList>
    </citation>
    <scope>IDENTIFICATION</scope>
</reference>
<organism evidence="1">
    <name type="scientific">Capra hircus</name>
    <name type="common">Goat</name>
    <dbReference type="NCBI Taxonomy" id="9925"/>
    <lineage>
        <taxon>Eukaryota</taxon>
        <taxon>Metazoa</taxon>
        <taxon>Chordata</taxon>
        <taxon>Craniata</taxon>
        <taxon>Vertebrata</taxon>
        <taxon>Euteleostomi</taxon>
        <taxon>Mammalia</taxon>
        <taxon>Eutheria</taxon>
        <taxon>Laurasiatheria</taxon>
        <taxon>Artiodactyla</taxon>
        <taxon>Ruminantia</taxon>
        <taxon>Pecora</taxon>
        <taxon>Bovidae</taxon>
        <taxon>Caprinae</taxon>
        <taxon>Capra</taxon>
    </lineage>
</organism>
<protein>
    <submittedName>
        <fullName evidence="1">Uncharacterized protein</fullName>
    </submittedName>
</protein>
<sequence length="73" mass="8612">MFTSRRRGLPWLTSTRKVRSAMGREKIIKLQSSARVIRKLWTHRFFKESKLFLSSRAISTLCLLSQIEFILAK</sequence>
<proteinExistence type="predicted"/>
<name>A0A8C2N8F7_CAPHI</name>
<accession>A0A8C2N8F7</accession>
<reference evidence="1" key="1">
    <citation type="submission" date="2019-03" db="EMBL/GenBank/DDBJ databases">
        <title>Genome sequencing and reference-guided assembly of Black Bengal Goat (Capra hircus).</title>
        <authorList>
            <person name="Siddiki A.Z."/>
            <person name="Baten A."/>
            <person name="Billah M."/>
            <person name="Alam M.A.U."/>
            <person name="Shawrob K.S.M."/>
            <person name="Saha S."/>
            <person name="Chowdhury M."/>
            <person name="Rahman A.H."/>
            <person name="Stear M."/>
            <person name="Miah G."/>
            <person name="Das G.B."/>
            <person name="Hossain M.M."/>
            <person name="Kumkum M."/>
            <person name="Islam M.S."/>
            <person name="Mollah A.M."/>
            <person name="Ahsan A."/>
            <person name="Tusar F."/>
            <person name="Khan M.K.I."/>
        </authorList>
    </citation>
    <scope>NUCLEOTIDE SEQUENCE [LARGE SCALE GENOMIC DNA]</scope>
</reference>